<keyword evidence="4 10" id="KW-0378">Hydrolase</keyword>
<name>A0A241Q159_FUSNP</name>
<evidence type="ECO:0000256" key="10">
    <source>
        <dbReference type="HAMAP-Rule" id="MF_01470"/>
    </source>
</evidence>
<evidence type="ECO:0000256" key="9">
    <source>
        <dbReference type="ARBA" id="ARBA00038592"/>
    </source>
</evidence>
<dbReference type="RefSeq" id="WP_032887700.1">
    <property type="nucleotide sequence ID" value="NZ_CP022123.1"/>
</dbReference>
<dbReference type="Gene3D" id="3.100.10.20">
    <property type="entry name" value="CRISPR-associated endonuclease Cas1, N-terminal domain"/>
    <property type="match status" value="1"/>
</dbReference>
<comment type="similarity">
    <text evidence="10">Belongs to the CRISPR-associated endonuclease Cas1 family.</text>
</comment>
<keyword evidence="2 10" id="KW-0479">Metal-binding</keyword>
<keyword evidence="7 10" id="KW-0238">DNA-binding</keyword>
<reference evidence="11 12" key="1">
    <citation type="submission" date="2017-06" db="EMBL/GenBank/DDBJ databases">
        <title>Genome sequencing of Fusobacterium nucleatum subsp. polymorphum KCOM 1275 (=ChDC F310).</title>
        <authorList>
            <person name="Kook J.-K."/>
            <person name="Park S.-N."/>
            <person name="Lim Y.K."/>
            <person name="Roh H."/>
        </authorList>
    </citation>
    <scope>NUCLEOTIDE SEQUENCE [LARGE SCALE GENOMIC DNA]</scope>
    <source>
        <strain evidence="11 12">KCOM 1275</strain>
    </source>
</reference>
<keyword evidence="5 10" id="KW-0460">Magnesium</keyword>
<accession>A0A241Q159</accession>
<protein>
    <recommendedName>
        <fullName evidence="10">CRISPR-associated endonuclease Cas1</fullName>
        <ecNumber evidence="10">3.1.-.-</ecNumber>
    </recommendedName>
</protein>
<dbReference type="HAMAP" id="MF_01470">
    <property type="entry name" value="Cas1"/>
    <property type="match status" value="1"/>
</dbReference>
<organism evidence="11 12">
    <name type="scientific">Fusobacterium nucleatum subsp. polymorphum</name>
    <name type="common">Fusobacterium polymorphum</name>
    <dbReference type="NCBI Taxonomy" id="76857"/>
    <lineage>
        <taxon>Bacteria</taxon>
        <taxon>Fusobacteriati</taxon>
        <taxon>Fusobacteriota</taxon>
        <taxon>Fusobacteriia</taxon>
        <taxon>Fusobacteriales</taxon>
        <taxon>Fusobacteriaceae</taxon>
        <taxon>Fusobacterium</taxon>
    </lineage>
</organism>
<comment type="function">
    <text evidence="10">CRISPR (clustered regularly interspaced short palindromic repeat), is an adaptive immune system that provides protection against mobile genetic elements (viruses, transposable elements and conjugative plasmids). CRISPR clusters contain spacers, sequences complementary to antecedent mobile elements, and target invading nucleic acids. CRISPR clusters are transcribed and processed into CRISPR RNA (crRNA). Acts as a dsDNA endonuclease. Involved in the integration of spacer DNA into the CRISPR cassette.</text>
</comment>
<dbReference type="InterPro" id="IPR002729">
    <property type="entry name" value="CRISPR-assoc_Cas1"/>
</dbReference>
<dbReference type="Gene3D" id="1.20.120.920">
    <property type="entry name" value="CRISPR-associated endonuclease Cas1, C-terminal domain"/>
    <property type="match status" value="1"/>
</dbReference>
<dbReference type="EMBL" id="CP022123">
    <property type="protein sequence ID" value="ASG28458.1"/>
    <property type="molecule type" value="Genomic_DNA"/>
</dbReference>
<evidence type="ECO:0000256" key="6">
    <source>
        <dbReference type="ARBA" id="ARBA00023118"/>
    </source>
</evidence>
<evidence type="ECO:0000256" key="1">
    <source>
        <dbReference type="ARBA" id="ARBA00022722"/>
    </source>
</evidence>
<evidence type="ECO:0000256" key="2">
    <source>
        <dbReference type="ARBA" id="ARBA00022723"/>
    </source>
</evidence>
<evidence type="ECO:0000256" key="5">
    <source>
        <dbReference type="ARBA" id="ARBA00022842"/>
    </source>
</evidence>
<evidence type="ECO:0000256" key="7">
    <source>
        <dbReference type="ARBA" id="ARBA00023125"/>
    </source>
</evidence>
<sequence length="351" mass="41287">MDLYISTEGTNISIQKNSFLVKTKEKSIILSPEKIETIILECNSSISTSAIKLAMEHNISIAISDSYGNFIGHFCKLNYSKGAKLRRKQYELFSSKKGIEMARKWLTEKIEKQRDHIDYLLKKRKKEFSEQVLFNQALEKLGTINIDLKNYREKIMGIEGSISKIYYKNISQLLIEKWKFEVREHRNAKKPYNIVLNYILGILYRLIETFIVKEGFDPALGIIHVEGEKKNSFVYDFIEKYRYLALESTFNLFNENLISEEFFEYGTNKTPVLSIKGRRTISAYFKEVLKSGMKVKEKVFSIEDIIKSEIKKIKKELIDYENYYDLELKRDTEMTKEKVKEVAEDELFTFV</sequence>
<gene>
    <name evidence="10 11" type="primary">cas1</name>
    <name evidence="11" type="ORF">CBG61_05645</name>
</gene>
<keyword evidence="1 10" id="KW-0540">Nuclease</keyword>
<dbReference type="InterPro" id="IPR050646">
    <property type="entry name" value="Cas1"/>
</dbReference>
<keyword evidence="6 10" id="KW-0051">Antiviral defense</keyword>
<evidence type="ECO:0000313" key="11">
    <source>
        <dbReference type="EMBL" id="ASG28458.1"/>
    </source>
</evidence>
<evidence type="ECO:0000313" key="12">
    <source>
        <dbReference type="Proteomes" id="UP000197638"/>
    </source>
</evidence>
<dbReference type="PANTHER" id="PTHR34353:SF2">
    <property type="entry name" value="CRISPR-ASSOCIATED ENDONUCLEASE CAS1 1"/>
    <property type="match status" value="1"/>
</dbReference>
<comment type="cofactor">
    <cofactor evidence="10">
        <name>Mg(2+)</name>
        <dbReference type="ChEBI" id="CHEBI:18420"/>
    </cofactor>
    <cofactor evidence="10">
        <name>Mn(2+)</name>
        <dbReference type="ChEBI" id="CHEBI:29035"/>
    </cofactor>
</comment>
<dbReference type="GO" id="GO:0046872">
    <property type="term" value="F:metal ion binding"/>
    <property type="evidence" value="ECO:0007669"/>
    <property type="project" value="UniProtKB-UniRule"/>
</dbReference>
<evidence type="ECO:0000256" key="3">
    <source>
        <dbReference type="ARBA" id="ARBA00022759"/>
    </source>
</evidence>
<dbReference type="Pfam" id="PF01867">
    <property type="entry name" value="Cas_Cas1"/>
    <property type="match status" value="1"/>
</dbReference>
<dbReference type="InterPro" id="IPR042211">
    <property type="entry name" value="CRISPR-assoc_Cas1_N"/>
</dbReference>
<dbReference type="CDD" id="cd09634">
    <property type="entry name" value="Cas1_I-II-III"/>
    <property type="match status" value="1"/>
</dbReference>
<dbReference type="EC" id="3.1.-.-" evidence="10"/>
<dbReference type="InterPro" id="IPR042206">
    <property type="entry name" value="CRISPR-assoc_Cas1_C"/>
</dbReference>
<evidence type="ECO:0000256" key="8">
    <source>
        <dbReference type="ARBA" id="ARBA00023211"/>
    </source>
</evidence>
<feature type="binding site" evidence="10">
    <location>
        <position position="159"/>
    </location>
    <ligand>
        <name>Mn(2+)</name>
        <dbReference type="ChEBI" id="CHEBI:29035"/>
    </ligand>
</feature>
<proteinExistence type="inferred from homology"/>
<dbReference type="AlphaFoldDB" id="A0A241Q159"/>
<dbReference type="GO" id="GO:0004519">
    <property type="term" value="F:endonuclease activity"/>
    <property type="evidence" value="ECO:0007669"/>
    <property type="project" value="UniProtKB-UniRule"/>
</dbReference>
<feature type="binding site" evidence="10">
    <location>
        <position position="239"/>
    </location>
    <ligand>
        <name>Mn(2+)</name>
        <dbReference type="ChEBI" id="CHEBI:29035"/>
    </ligand>
</feature>
<dbReference type="GO" id="GO:0003677">
    <property type="term" value="F:DNA binding"/>
    <property type="evidence" value="ECO:0007669"/>
    <property type="project" value="UniProtKB-KW"/>
</dbReference>
<dbReference type="GO" id="GO:0051607">
    <property type="term" value="P:defense response to virus"/>
    <property type="evidence" value="ECO:0007669"/>
    <property type="project" value="UniProtKB-UniRule"/>
</dbReference>
<dbReference type="GO" id="GO:0016787">
    <property type="term" value="F:hydrolase activity"/>
    <property type="evidence" value="ECO:0007669"/>
    <property type="project" value="UniProtKB-KW"/>
</dbReference>
<feature type="binding site" evidence="10">
    <location>
        <position position="224"/>
    </location>
    <ligand>
        <name>Mn(2+)</name>
        <dbReference type="ChEBI" id="CHEBI:29035"/>
    </ligand>
</feature>
<comment type="subunit">
    <text evidence="9 10">Homodimer, forms a heterotetramer with a Cas2 homodimer.</text>
</comment>
<evidence type="ECO:0000256" key="4">
    <source>
        <dbReference type="ARBA" id="ARBA00022801"/>
    </source>
</evidence>
<dbReference type="NCBIfam" id="TIGR00287">
    <property type="entry name" value="cas1"/>
    <property type="match status" value="1"/>
</dbReference>
<dbReference type="Proteomes" id="UP000197638">
    <property type="component" value="Chromosome"/>
</dbReference>
<dbReference type="PANTHER" id="PTHR34353">
    <property type="entry name" value="CRISPR-ASSOCIATED ENDONUCLEASE CAS1 1"/>
    <property type="match status" value="1"/>
</dbReference>
<keyword evidence="3 10" id="KW-0255">Endonuclease</keyword>
<keyword evidence="8 10" id="KW-0464">Manganese</keyword>
<dbReference type="GO" id="GO:0043571">
    <property type="term" value="P:maintenance of CRISPR repeat elements"/>
    <property type="evidence" value="ECO:0007669"/>
    <property type="project" value="UniProtKB-UniRule"/>
</dbReference>